<feature type="region of interest" description="Disordered" evidence="15">
    <location>
        <begin position="165"/>
        <end position="195"/>
    </location>
</feature>
<dbReference type="SMART" id="SM00348">
    <property type="entry name" value="IRF"/>
    <property type="match status" value="1"/>
</dbReference>
<dbReference type="EMBL" id="JAGFMF010011946">
    <property type="protein sequence ID" value="KAG8509367.1"/>
    <property type="molecule type" value="Genomic_DNA"/>
</dbReference>
<dbReference type="FunFam" id="2.60.200.10:FF:000009">
    <property type="entry name" value="interferon regulatory factor 9 isoform X1"/>
    <property type="match status" value="1"/>
</dbReference>
<dbReference type="PRINTS" id="PR00267">
    <property type="entry name" value="INTFRNREGFCT"/>
</dbReference>
<evidence type="ECO:0000256" key="5">
    <source>
        <dbReference type="ARBA" id="ARBA00023159"/>
    </source>
</evidence>
<dbReference type="Pfam" id="PF00605">
    <property type="entry name" value="IRF"/>
    <property type="match status" value="1"/>
</dbReference>
<feature type="compositionally biased region" description="Low complexity" evidence="15">
    <location>
        <begin position="262"/>
        <end position="273"/>
    </location>
</feature>
<keyword evidence="3" id="KW-0805">Transcription regulation</keyword>
<dbReference type="PROSITE" id="PS00601">
    <property type="entry name" value="IRF_1"/>
    <property type="match status" value="1"/>
</dbReference>
<feature type="domain" description="IRF tryptophan pentad repeat" evidence="16">
    <location>
        <begin position="9"/>
        <end position="116"/>
    </location>
</feature>
<dbReference type="InterPro" id="IPR017855">
    <property type="entry name" value="SMAD-like_dom_sf"/>
</dbReference>
<comment type="subunit">
    <text evidence="9">Interacts with STAT2 in the cytoplasm. Forms the interferon-stimulated gene factor 3 complex (ISGF3) with the heterodimer STAT1:STAT2; upon stimulation.</text>
</comment>
<dbReference type="Gene3D" id="1.10.10.10">
    <property type="entry name" value="Winged helix-like DNA-binding domain superfamily/Winged helix DNA-binding domain"/>
    <property type="match status" value="1"/>
</dbReference>
<dbReference type="InterPro" id="IPR019817">
    <property type="entry name" value="Interferon_reg_fac_CS"/>
</dbReference>
<keyword evidence="6" id="KW-0804">Transcription</keyword>
<dbReference type="SUPFAM" id="SSF46785">
    <property type="entry name" value="Winged helix' DNA-binding domain"/>
    <property type="match status" value="1"/>
</dbReference>
<evidence type="ECO:0000256" key="9">
    <source>
        <dbReference type="ARBA" id="ARBA00062547"/>
    </source>
</evidence>
<comment type="subcellular location">
    <subcellularLocation>
        <location evidence="1">Nucleus</location>
    </subcellularLocation>
</comment>
<evidence type="ECO:0000256" key="3">
    <source>
        <dbReference type="ARBA" id="ARBA00023015"/>
    </source>
</evidence>
<gene>
    <name evidence="17" type="ORF">J0S82_014843</name>
</gene>
<evidence type="ECO:0000256" key="4">
    <source>
        <dbReference type="ARBA" id="ARBA00023125"/>
    </source>
</evidence>
<evidence type="ECO:0000256" key="12">
    <source>
        <dbReference type="ARBA" id="ARBA00077133"/>
    </source>
</evidence>
<dbReference type="CDD" id="cd00103">
    <property type="entry name" value="IRF"/>
    <property type="match status" value="1"/>
</dbReference>
<keyword evidence="7" id="KW-0539">Nucleus</keyword>
<dbReference type="GO" id="GO:0000978">
    <property type="term" value="F:RNA polymerase II cis-regulatory region sequence-specific DNA binding"/>
    <property type="evidence" value="ECO:0007669"/>
    <property type="project" value="TreeGrafter"/>
</dbReference>
<evidence type="ECO:0000256" key="14">
    <source>
        <dbReference type="ARBA" id="ARBA00082071"/>
    </source>
</evidence>
<dbReference type="PANTHER" id="PTHR11949">
    <property type="entry name" value="INTERFERON REGULATORY FACTOR"/>
    <property type="match status" value="1"/>
</dbReference>
<dbReference type="InterPro" id="IPR001346">
    <property type="entry name" value="Interferon_reg_fact_DNA-bd_dom"/>
</dbReference>
<proteinExistence type="predicted"/>
<feature type="compositionally biased region" description="Low complexity" evidence="15">
    <location>
        <begin position="231"/>
        <end position="245"/>
    </location>
</feature>
<keyword evidence="18" id="KW-1185">Reference proteome</keyword>
<dbReference type="OrthoDB" id="5958224at2759"/>
<organism evidence="17 18">
    <name type="scientific">Galemys pyrenaicus</name>
    <name type="common">Iberian desman</name>
    <name type="synonym">Pyrenean desman</name>
    <dbReference type="NCBI Taxonomy" id="202257"/>
    <lineage>
        <taxon>Eukaryota</taxon>
        <taxon>Metazoa</taxon>
        <taxon>Chordata</taxon>
        <taxon>Craniata</taxon>
        <taxon>Vertebrata</taxon>
        <taxon>Euteleostomi</taxon>
        <taxon>Mammalia</taxon>
        <taxon>Eutheria</taxon>
        <taxon>Laurasiatheria</taxon>
        <taxon>Eulipotyphla</taxon>
        <taxon>Talpidae</taxon>
        <taxon>Galemys</taxon>
    </lineage>
</organism>
<comment type="function">
    <text evidence="8">Transcription factor that plays an essential role in anti-viral immunity. It mediates signaling by type I IFNs (IFN-alpha and IFN-beta). Following type I IFN binding to cell surface receptors, Jak kinases (TYK2 and JAK1) are activated, leading to tyrosine phosphorylation of STAT1 and STAT2. IRF9/ISGF3G associates with the phosphorylated STAT1:STAT2 dimer to form a complex termed ISGF3 transcription factor, that enters the nucleus. ISGF3 binds to the IFN stimulated response element (ISRE) to activate the transcription of interferon stimulated genes, which drive the cell in an antiviral state.</text>
</comment>
<dbReference type="Pfam" id="PF10401">
    <property type="entry name" value="IRF-3"/>
    <property type="match status" value="1"/>
</dbReference>
<dbReference type="GO" id="GO:0045944">
    <property type="term" value="P:positive regulation of transcription by RNA polymerase II"/>
    <property type="evidence" value="ECO:0007669"/>
    <property type="project" value="UniProtKB-ARBA"/>
</dbReference>
<dbReference type="InterPro" id="IPR019471">
    <property type="entry name" value="Interferon_reg_factor-3"/>
</dbReference>
<dbReference type="InterPro" id="IPR008984">
    <property type="entry name" value="SMAD_FHA_dom_sf"/>
</dbReference>
<evidence type="ECO:0000256" key="7">
    <source>
        <dbReference type="ARBA" id="ARBA00023242"/>
    </source>
</evidence>
<comment type="caution">
    <text evidence="17">The sequence shown here is derived from an EMBL/GenBank/DDBJ whole genome shotgun (WGS) entry which is preliminary data.</text>
</comment>
<feature type="compositionally biased region" description="Polar residues" evidence="15">
    <location>
        <begin position="246"/>
        <end position="255"/>
    </location>
</feature>
<evidence type="ECO:0000313" key="18">
    <source>
        <dbReference type="Proteomes" id="UP000700334"/>
    </source>
</evidence>
<protein>
    <recommendedName>
        <fullName evidence="10">Interferon regulatory factor 9</fullName>
    </recommendedName>
    <alternativeName>
        <fullName evidence="14">IFN-alpha-responsive transcription factor subunit</fullName>
    </alternativeName>
    <alternativeName>
        <fullName evidence="13">ISGF3 p48 subunit</fullName>
    </alternativeName>
    <alternativeName>
        <fullName evidence="12">Interferon-stimulated gene factor 3 gamma</fullName>
    </alternativeName>
    <alternativeName>
        <fullName evidence="11">Transcriptional regulator ISGF3 subunit gamma</fullName>
    </alternativeName>
</protein>
<name>A0A8J5ZYQ4_GALPY</name>
<dbReference type="GO" id="GO:0000981">
    <property type="term" value="F:DNA-binding transcription factor activity, RNA polymerase II-specific"/>
    <property type="evidence" value="ECO:0007669"/>
    <property type="project" value="TreeGrafter"/>
</dbReference>
<keyword evidence="2" id="KW-0597">Phosphoprotein</keyword>
<evidence type="ECO:0000256" key="6">
    <source>
        <dbReference type="ARBA" id="ARBA00023163"/>
    </source>
</evidence>
<feature type="non-terminal residue" evidence="17">
    <location>
        <position position="1"/>
    </location>
</feature>
<dbReference type="PANTHER" id="PTHR11949:SF26">
    <property type="entry name" value="INTERFERON REGULATORY FACTOR 9"/>
    <property type="match status" value="1"/>
</dbReference>
<evidence type="ECO:0000256" key="15">
    <source>
        <dbReference type="SAM" id="MobiDB-lite"/>
    </source>
</evidence>
<sequence length="529" mass="58129">MASGKARCTRKLRNWVVEQVESGQFPGVCWEDKEKTMFRIPWKHAGKQDFREDQDAAFFKAWAEFKGKYKKGDMEGPATWKTRLRCALNKSPEFEEVPERGRMDGTEPYKVYRLLPQGTPPDWEEDSSEVLLGAHGLPQSQLCPGAAAPNSLHYPLFPHRTLTSLSSQQGSTAQPETQKSPAKRHHSSVSSEQKDEDVVKKCILGLCLPQEPLKREDTEADGGAGHSDFGSSSNSNNSNDSSSSSPEAQKGTTSPPSMPSTGHPASPGLPAPLGGDQACLQLLLLPESEPQAEQDDYWEETSVLWNDPVLTDYSLLLTFIYSGRVVGEAQVQSLDCRLVAKPSDTQCGMEQVVFPKPGPQEAAQRLLNQLERGVLVASNSRGLFVQRLCPIPISWNAPQAPSGPGPHLLPSNECVELFRTACFRRDLERFSQGLGPAPKFQVTLNFWEESTGPSHTHDNGLITVQMEQAFARHCLNEQAFVRHCLKETTEEQAATLSLVQSLEGLPSSSPLFSLSPLSETVYTSCSPAP</sequence>
<dbReference type="FunFam" id="1.10.10.10:FF:000041">
    <property type="entry name" value="Interferon regulatory factor 4"/>
    <property type="match status" value="1"/>
</dbReference>
<dbReference type="GO" id="GO:0005634">
    <property type="term" value="C:nucleus"/>
    <property type="evidence" value="ECO:0007669"/>
    <property type="project" value="UniProtKB-SubCell"/>
</dbReference>
<evidence type="ECO:0000256" key="1">
    <source>
        <dbReference type="ARBA" id="ARBA00004123"/>
    </source>
</evidence>
<accession>A0A8J5ZYQ4</accession>
<dbReference type="SUPFAM" id="SSF49879">
    <property type="entry name" value="SMAD/FHA domain"/>
    <property type="match status" value="1"/>
</dbReference>
<dbReference type="InterPro" id="IPR036388">
    <property type="entry name" value="WH-like_DNA-bd_sf"/>
</dbReference>
<evidence type="ECO:0000256" key="8">
    <source>
        <dbReference type="ARBA" id="ARBA00055896"/>
    </source>
</evidence>
<feature type="region of interest" description="Disordered" evidence="15">
    <location>
        <begin position="214"/>
        <end position="273"/>
    </location>
</feature>
<dbReference type="AlphaFoldDB" id="A0A8J5ZYQ4"/>
<dbReference type="GO" id="GO:0002376">
    <property type="term" value="P:immune system process"/>
    <property type="evidence" value="ECO:0007669"/>
    <property type="project" value="TreeGrafter"/>
</dbReference>
<evidence type="ECO:0000313" key="17">
    <source>
        <dbReference type="EMBL" id="KAG8509367.1"/>
    </source>
</evidence>
<dbReference type="InterPro" id="IPR036390">
    <property type="entry name" value="WH_DNA-bd_sf"/>
</dbReference>
<evidence type="ECO:0000256" key="2">
    <source>
        <dbReference type="ARBA" id="ARBA00022553"/>
    </source>
</evidence>
<keyword evidence="5" id="KW-0010">Activator</keyword>
<dbReference type="PROSITE" id="PS51507">
    <property type="entry name" value="IRF_2"/>
    <property type="match status" value="1"/>
</dbReference>
<reference evidence="17" key="1">
    <citation type="journal article" date="2021" name="Evol. Appl.">
        <title>The genome of the Pyrenean desman and the effects of bottlenecks and inbreeding on the genomic landscape of an endangered species.</title>
        <authorList>
            <person name="Escoda L."/>
            <person name="Castresana J."/>
        </authorList>
    </citation>
    <scope>NUCLEOTIDE SEQUENCE</scope>
    <source>
        <strain evidence="17">IBE-C5619</strain>
    </source>
</reference>
<dbReference type="Proteomes" id="UP000700334">
    <property type="component" value="Unassembled WGS sequence"/>
</dbReference>
<dbReference type="Gene3D" id="2.60.200.10">
    <property type="match status" value="1"/>
</dbReference>
<evidence type="ECO:0000256" key="10">
    <source>
        <dbReference type="ARBA" id="ARBA00067361"/>
    </source>
</evidence>
<evidence type="ECO:0000256" key="11">
    <source>
        <dbReference type="ARBA" id="ARBA00076458"/>
    </source>
</evidence>
<keyword evidence="4" id="KW-0238">DNA-binding</keyword>
<evidence type="ECO:0000256" key="13">
    <source>
        <dbReference type="ARBA" id="ARBA00081569"/>
    </source>
</evidence>
<dbReference type="SMART" id="SM01243">
    <property type="entry name" value="IRF-3"/>
    <property type="match status" value="1"/>
</dbReference>
<evidence type="ECO:0000259" key="16">
    <source>
        <dbReference type="PROSITE" id="PS51507"/>
    </source>
</evidence>